<name>X1FQE5_9ZZZZ</name>
<feature type="domain" description="Prokaryotic-type class I peptide chain release factors" evidence="4">
    <location>
        <begin position="124"/>
        <end position="140"/>
    </location>
</feature>
<gene>
    <name evidence="5" type="ORF">S03H2_35276</name>
</gene>
<accession>X1FQE5</accession>
<evidence type="ECO:0000259" key="4">
    <source>
        <dbReference type="PROSITE" id="PS00745"/>
    </source>
</evidence>
<dbReference type="Gene3D" id="3.30.70.1660">
    <property type="match status" value="1"/>
</dbReference>
<dbReference type="Pfam" id="PF03462">
    <property type="entry name" value="PCRF"/>
    <property type="match status" value="1"/>
</dbReference>
<sequence>MKDKKESVIVEIRAGTGGKEAALFAENLFRMYKKYADSKNWKSRILDSHPSDLEGFKKIVFELSGKDIFSQMKYEGGVHRIQRIPETEKRGRIHTSTATVAILPKPEGAKIKIRPQDLRIETFRASGPGGQYVNRRESAVRITHLPSEITAAEIRARIFELIGVPKAPTFGEALDIAKYVEGITGARPAFLLAILQQESAIGKNVGQ</sequence>
<dbReference type="AlphaFoldDB" id="X1FQE5"/>
<dbReference type="SMART" id="SM00937">
    <property type="entry name" value="PCRF"/>
    <property type="match status" value="1"/>
</dbReference>
<dbReference type="FunFam" id="3.30.70.1660:FF:000002">
    <property type="entry name" value="Peptide chain release factor 1"/>
    <property type="match status" value="1"/>
</dbReference>
<protein>
    <recommendedName>
        <fullName evidence="4">Prokaryotic-type class I peptide chain release factors domain-containing protein</fullName>
    </recommendedName>
</protein>
<comment type="caution">
    <text evidence="5">The sequence shown here is derived from an EMBL/GenBank/DDBJ whole genome shotgun (WGS) entry which is preliminary data.</text>
</comment>
<dbReference type="EMBL" id="BARU01021559">
    <property type="protein sequence ID" value="GAH47901.1"/>
    <property type="molecule type" value="Genomic_DNA"/>
</dbReference>
<keyword evidence="3" id="KW-0648">Protein biosynthesis</keyword>
<feature type="non-terminal residue" evidence="5">
    <location>
        <position position="207"/>
    </location>
</feature>
<dbReference type="InterPro" id="IPR005139">
    <property type="entry name" value="PCRF"/>
</dbReference>
<dbReference type="PROSITE" id="PS00745">
    <property type="entry name" value="RF_PROK_I"/>
    <property type="match status" value="1"/>
</dbReference>
<proteinExistence type="inferred from homology"/>
<dbReference type="PANTHER" id="PTHR43804:SF7">
    <property type="entry name" value="LD18447P"/>
    <property type="match status" value="1"/>
</dbReference>
<evidence type="ECO:0000256" key="3">
    <source>
        <dbReference type="ARBA" id="ARBA00022917"/>
    </source>
</evidence>
<reference evidence="5" key="1">
    <citation type="journal article" date="2014" name="Front. Microbiol.">
        <title>High frequency of phylogenetically diverse reductive dehalogenase-homologous genes in deep subseafloor sedimentary metagenomes.</title>
        <authorList>
            <person name="Kawai M."/>
            <person name="Futagami T."/>
            <person name="Toyoda A."/>
            <person name="Takaki Y."/>
            <person name="Nishi S."/>
            <person name="Hori S."/>
            <person name="Arai W."/>
            <person name="Tsubouchi T."/>
            <person name="Morono Y."/>
            <person name="Uchiyama I."/>
            <person name="Ito T."/>
            <person name="Fujiyama A."/>
            <person name="Inagaki F."/>
            <person name="Takami H."/>
        </authorList>
    </citation>
    <scope>NUCLEOTIDE SEQUENCE</scope>
    <source>
        <strain evidence="5">Expedition CK06-06</strain>
    </source>
</reference>
<evidence type="ECO:0000313" key="5">
    <source>
        <dbReference type="EMBL" id="GAH47901.1"/>
    </source>
</evidence>
<dbReference type="PANTHER" id="PTHR43804">
    <property type="entry name" value="LD18447P"/>
    <property type="match status" value="1"/>
</dbReference>
<dbReference type="InterPro" id="IPR050057">
    <property type="entry name" value="Prokaryotic/Mito_RF"/>
</dbReference>
<dbReference type="InterPro" id="IPR045853">
    <property type="entry name" value="Pep_chain_release_fac_I_sf"/>
</dbReference>
<organism evidence="5">
    <name type="scientific">marine sediment metagenome</name>
    <dbReference type="NCBI Taxonomy" id="412755"/>
    <lineage>
        <taxon>unclassified sequences</taxon>
        <taxon>metagenomes</taxon>
        <taxon>ecological metagenomes</taxon>
    </lineage>
</organism>
<evidence type="ECO:0000256" key="1">
    <source>
        <dbReference type="ARBA" id="ARBA00010835"/>
    </source>
</evidence>
<dbReference type="GO" id="GO:0003747">
    <property type="term" value="F:translation release factor activity"/>
    <property type="evidence" value="ECO:0007669"/>
    <property type="project" value="InterPro"/>
</dbReference>
<evidence type="ECO:0000256" key="2">
    <source>
        <dbReference type="ARBA" id="ARBA00022481"/>
    </source>
</evidence>
<keyword evidence="2" id="KW-0488">Methylation</keyword>
<dbReference type="GO" id="GO:0005737">
    <property type="term" value="C:cytoplasm"/>
    <property type="evidence" value="ECO:0007669"/>
    <property type="project" value="UniProtKB-ARBA"/>
</dbReference>
<dbReference type="SUPFAM" id="SSF75620">
    <property type="entry name" value="Release factor"/>
    <property type="match status" value="1"/>
</dbReference>
<dbReference type="Gene3D" id="3.30.160.20">
    <property type="match status" value="1"/>
</dbReference>
<dbReference type="InterPro" id="IPR000352">
    <property type="entry name" value="Pep_chain_release_fac_I"/>
</dbReference>
<dbReference type="Pfam" id="PF00472">
    <property type="entry name" value="RF-1"/>
    <property type="match status" value="1"/>
</dbReference>
<comment type="similarity">
    <text evidence="1">Belongs to the prokaryotic/mitochondrial release factor family.</text>
</comment>